<dbReference type="Gene3D" id="3.60.21.10">
    <property type="match status" value="1"/>
</dbReference>
<dbReference type="GO" id="GO:0009245">
    <property type="term" value="P:lipid A biosynthetic process"/>
    <property type="evidence" value="ECO:0007669"/>
    <property type="project" value="TreeGrafter"/>
</dbReference>
<keyword evidence="1" id="KW-1003">Cell membrane</keyword>
<dbReference type="RefSeq" id="WP_367887796.1">
    <property type="nucleotide sequence ID" value="NZ_CP130612.1"/>
</dbReference>
<feature type="domain" description="Calcineurin-like phosphoesterase" evidence="7">
    <location>
        <begin position="5"/>
        <end position="202"/>
    </location>
</feature>
<dbReference type="CDD" id="cd07398">
    <property type="entry name" value="MPP_YbbF-LpxH"/>
    <property type="match status" value="1"/>
</dbReference>
<dbReference type="InterPro" id="IPR004843">
    <property type="entry name" value="Calcineurin-like_PHP"/>
</dbReference>
<dbReference type="EMBL" id="CP130612">
    <property type="protein sequence ID" value="WKW12121.1"/>
    <property type="molecule type" value="Genomic_DNA"/>
</dbReference>
<dbReference type="GO" id="GO:0046872">
    <property type="term" value="F:metal ion binding"/>
    <property type="evidence" value="ECO:0007669"/>
    <property type="project" value="UniProtKB-KW"/>
</dbReference>
<dbReference type="PANTHER" id="PTHR34990:SF1">
    <property type="entry name" value="UDP-2,3-DIACYLGLUCOSAMINE HYDROLASE"/>
    <property type="match status" value="1"/>
</dbReference>
<evidence type="ECO:0000256" key="3">
    <source>
        <dbReference type="ARBA" id="ARBA00022723"/>
    </source>
</evidence>
<keyword evidence="4" id="KW-0378">Hydrolase</keyword>
<dbReference type="InterPro" id="IPR029052">
    <property type="entry name" value="Metallo-depent_PP-like"/>
</dbReference>
<accession>A0AA49JU91</accession>
<keyword evidence="6" id="KW-0464">Manganese</keyword>
<evidence type="ECO:0000256" key="4">
    <source>
        <dbReference type="ARBA" id="ARBA00022801"/>
    </source>
</evidence>
<dbReference type="AlphaFoldDB" id="A0AA49JU91"/>
<dbReference type="PANTHER" id="PTHR34990">
    <property type="entry name" value="UDP-2,3-DIACYLGLUCOSAMINE HYDROLASE-RELATED"/>
    <property type="match status" value="1"/>
</dbReference>
<name>A0AA49JU91_9BACT</name>
<dbReference type="KEGG" id="pspc:Strain318_001395"/>
<evidence type="ECO:0000313" key="8">
    <source>
        <dbReference type="EMBL" id="WKW12121.1"/>
    </source>
</evidence>
<reference evidence="8" key="1">
    <citation type="submission" date="2023-07" db="EMBL/GenBank/DDBJ databases">
        <authorList>
            <person name="Haufschild T."/>
            <person name="Kallscheuer N."/>
            <person name="Hammer J."/>
            <person name="Kohn T."/>
            <person name="Kabuu M."/>
            <person name="Jogler M."/>
            <person name="Wohfarth N."/>
            <person name="Heuer A."/>
            <person name="Rohde M."/>
            <person name="van Teeseling M.C.F."/>
            <person name="Jogler C."/>
        </authorList>
    </citation>
    <scope>NUCLEOTIDE SEQUENCE</scope>
    <source>
        <strain evidence="8">Strain 138</strain>
        <strain evidence="9">Strain 318</strain>
    </source>
</reference>
<dbReference type="Pfam" id="PF00149">
    <property type="entry name" value="Metallophos"/>
    <property type="match status" value="1"/>
</dbReference>
<organism evidence="8">
    <name type="scientific">Pseudogemmatithrix spongiicola</name>
    <dbReference type="NCBI Taxonomy" id="3062599"/>
    <lineage>
        <taxon>Bacteria</taxon>
        <taxon>Pseudomonadati</taxon>
        <taxon>Gemmatimonadota</taxon>
        <taxon>Gemmatimonadia</taxon>
        <taxon>Gemmatimonadales</taxon>
        <taxon>Gemmatimonadaceae</taxon>
        <taxon>Pseudogemmatithrix</taxon>
    </lineage>
</organism>
<evidence type="ECO:0000256" key="1">
    <source>
        <dbReference type="ARBA" id="ARBA00022475"/>
    </source>
</evidence>
<keyword evidence="2" id="KW-0997">Cell inner membrane</keyword>
<keyword evidence="10" id="KW-1185">Reference proteome</keyword>
<dbReference type="InterPro" id="IPR043461">
    <property type="entry name" value="LpxH-like"/>
</dbReference>
<dbReference type="EMBL" id="CP130613">
    <property type="protein sequence ID" value="WKW15030.1"/>
    <property type="molecule type" value="Genomic_DNA"/>
</dbReference>
<proteinExistence type="predicted"/>
<evidence type="ECO:0000313" key="10">
    <source>
        <dbReference type="Proteomes" id="UP001229955"/>
    </source>
</evidence>
<keyword evidence="3" id="KW-0479">Metal-binding</keyword>
<evidence type="ECO:0000256" key="6">
    <source>
        <dbReference type="ARBA" id="ARBA00023211"/>
    </source>
</evidence>
<dbReference type="Proteomes" id="UP001229955">
    <property type="component" value="Chromosome"/>
</dbReference>
<evidence type="ECO:0000256" key="5">
    <source>
        <dbReference type="ARBA" id="ARBA00023136"/>
    </source>
</evidence>
<evidence type="ECO:0000259" key="7">
    <source>
        <dbReference type="Pfam" id="PF00149"/>
    </source>
</evidence>
<dbReference type="GO" id="GO:0008758">
    <property type="term" value="F:UDP-2,3-diacylglucosamine hydrolase activity"/>
    <property type="evidence" value="ECO:0007669"/>
    <property type="project" value="TreeGrafter"/>
</dbReference>
<dbReference type="GO" id="GO:0016020">
    <property type="term" value="C:membrane"/>
    <property type="evidence" value="ECO:0007669"/>
    <property type="project" value="GOC"/>
</dbReference>
<keyword evidence="5" id="KW-0472">Membrane</keyword>
<accession>A0AA49Q8E8</accession>
<protein>
    <submittedName>
        <fullName evidence="8">UDP-2,3-diacylglucosamine diphosphatase</fullName>
    </submittedName>
</protein>
<gene>
    <name evidence="8" type="ORF">Strain138_001395</name>
    <name evidence="9" type="ORF">Strain318_001395</name>
</gene>
<evidence type="ECO:0000256" key="2">
    <source>
        <dbReference type="ARBA" id="ARBA00022519"/>
    </source>
</evidence>
<evidence type="ECO:0000313" key="9">
    <source>
        <dbReference type="EMBL" id="WKW15030.1"/>
    </source>
</evidence>
<dbReference type="SUPFAM" id="SSF56300">
    <property type="entry name" value="Metallo-dependent phosphatases"/>
    <property type="match status" value="1"/>
</dbReference>
<sequence length="251" mass="28060">MLPGPVYLLSDAHLGVAPEDAERALVSLLRAMPGEAGALVINGDLYDFWFEWQHVMPRSGLRVLGELARLVDGGLPVVWIAGNHDCWGGDILRRDIGVTYHEGPWRGELGGWSTVIEHGDGLREKEDAPYRRLRSVLRHPWAIRAYRWLHPDFATRVALRSSHTSRNMRPRDGGEGLRKVAHERLHGADAPQLLVFGHSHVPTLERIGRGVFANPGAWLDAPRLLRITPDEVALARWDGHALVHEQSLSRA</sequence>